<organism evidence="1 2">
    <name type="scientific">Stenotrophomonas cyclobalanopsidis</name>
    <dbReference type="NCBI Taxonomy" id="2771362"/>
    <lineage>
        <taxon>Bacteria</taxon>
        <taxon>Pseudomonadati</taxon>
        <taxon>Pseudomonadota</taxon>
        <taxon>Gammaproteobacteria</taxon>
        <taxon>Lysobacterales</taxon>
        <taxon>Lysobacteraceae</taxon>
        <taxon>Stenotrophomonas</taxon>
    </lineage>
</organism>
<dbReference type="Proteomes" id="UP000326367">
    <property type="component" value="Unassembled WGS sequence"/>
</dbReference>
<protein>
    <recommendedName>
        <fullName evidence="3">DUF3077 domain-containing protein</fullName>
    </recommendedName>
</protein>
<sequence>MVHAMNAQFLPFSMKTETTVSVYGQLGNHSVVRIPGRRLPGLILQADTVAGFLTQLQDAQACLRSGRAQRADAELDMLIDTLQQWYALIESRLADAGEAL</sequence>
<accession>A0ABQ6T2M7</accession>
<evidence type="ECO:0008006" key="3">
    <source>
        <dbReference type="Google" id="ProtNLM"/>
    </source>
</evidence>
<evidence type="ECO:0000313" key="1">
    <source>
        <dbReference type="EMBL" id="KAA9000910.1"/>
    </source>
</evidence>
<name>A0ABQ6T2M7_9GAMM</name>
<proteinExistence type="predicted"/>
<reference evidence="1 2" key="1">
    <citation type="journal article" date="2020" name="Antonie Van Leeuwenhoek">
        <title>Stenotrophomonas cyclobalanopsidis sp. nov., isolated from the leaf spot disease of Cyclobalanopsis patelliformis.</title>
        <authorList>
            <person name="Bian D.R."/>
            <person name="Xue H."/>
            <person name="Piao C.G."/>
            <person name="Li Y."/>
        </authorList>
    </citation>
    <scope>NUCLEOTIDE SEQUENCE [LARGE SCALE GENOMIC DNA]</scope>
    <source>
        <strain evidence="1 2">TPQG1-4</strain>
    </source>
</reference>
<keyword evidence="2" id="KW-1185">Reference proteome</keyword>
<comment type="caution">
    <text evidence="1">The sequence shown here is derived from an EMBL/GenBank/DDBJ whole genome shotgun (WGS) entry which is preliminary data.</text>
</comment>
<gene>
    <name evidence="1" type="ORF">FJU31_07190</name>
</gene>
<dbReference type="InterPro" id="IPR053801">
    <property type="entry name" value="DUF6959"/>
</dbReference>
<dbReference type="Pfam" id="PF22281">
    <property type="entry name" value="DUF6959"/>
    <property type="match status" value="1"/>
</dbReference>
<dbReference type="EMBL" id="VYKI01000006">
    <property type="protein sequence ID" value="KAA9000910.1"/>
    <property type="molecule type" value="Genomic_DNA"/>
</dbReference>
<evidence type="ECO:0000313" key="2">
    <source>
        <dbReference type="Proteomes" id="UP000326367"/>
    </source>
</evidence>